<evidence type="ECO:0000313" key="11">
    <source>
        <dbReference type="Proteomes" id="UP000494106"/>
    </source>
</evidence>
<dbReference type="FunFam" id="3.30.160.60:FF:000446">
    <property type="entry name" value="Zinc finger protein"/>
    <property type="match status" value="2"/>
</dbReference>
<dbReference type="PROSITE" id="PS00028">
    <property type="entry name" value="ZINC_FINGER_C2H2_1"/>
    <property type="match status" value="5"/>
</dbReference>
<organism evidence="9 11">
    <name type="scientific">Arctia plantaginis</name>
    <name type="common">Wood tiger moth</name>
    <name type="synonym">Phalaena plantaginis</name>
    <dbReference type="NCBI Taxonomy" id="874455"/>
    <lineage>
        <taxon>Eukaryota</taxon>
        <taxon>Metazoa</taxon>
        <taxon>Ecdysozoa</taxon>
        <taxon>Arthropoda</taxon>
        <taxon>Hexapoda</taxon>
        <taxon>Insecta</taxon>
        <taxon>Pterygota</taxon>
        <taxon>Neoptera</taxon>
        <taxon>Endopterygota</taxon>
        <taxon>Lepidoptera</taxon>
        <taxon>Glossata</taxon>
        <taxon>Ditrysia</taxon>
        <taxon>Noctuoidea</taxon>
        <taxon>Erebidae</taxon>
        <taxon>Arctiinae</taxon>
        <taxon>Arctia</taxon>
    </lineage>
</organism>
<feature type="domain" description="C2H2-type" evidence="7">
    <location>
        <begin position="320"/>
        <end position="348"/>
    </location>
</feature>
<dbReference type="AlphaFoldDB" id="A0A8S0YVR1"/>
<dbReference type="Proteomes" id="UP000494256">
    <property type="component" value="Unassembled WGS sequence"/>
</dbReference>
<evidence type="ECO:0000256" key="1">
    <source>
        <dbReference type="ARBA" id="ARBA00022723"/>
    </source>
</evidence>
<feature type="domain" description="C2H2-type" evidence="7">
    <location>
        <begin position="463"/>
        <end position="490"/>
    </location>
</feature>
<evidence type="ECO:0000256" key="2">
    <source>
        <dbReference type="ARBA" id="ARBA00022737"/>
    </source>
</evidence>
<evidence type="ECO:0000256" key="5">
    <source>
        <dbReference type="PROSITE-ProRule" id="PRU00042"/>
    </source>
</evidence>
<dbReference type="Pfam" id="PF13894">
    <property type="entry name" value="zf-C2H2_4"/>
    <property type="match status" value="1"/>
</dbReference>
<dbReference type="EMBL" id="CADEBD010000337">
    <property type="protein sequence ID" value="CAB3247485.1"/>
    <property type="molecule type" value="Genomic_DNA"/>
</dbReference>
<feature type="domain" description="C2H2-type" evidence="7">
    <location>
        <begin position="519"/>
        <end position="546"/>
    </location>
</feature>
<feature type="domain" description="C2H2-type" evidence="7">
    <location>
        <begin position="435"/>
        <end position="462"/>
    </location>
</feature>
<dbReference type="SUPFAM" id="SSF57667">
    <property type="entry name" value="beta-beta-alpha zinc fingers"/>
    <property type="match status" value="3"/>
</dbReference>
<dbReference type="GO" id="GO:0005634">
    <property type="term" value="C:nucleus"/>
    <property type="evidence" value="ECO:0007669"/>
    <property type="project" value="InterPro"/>
</dbReference>
<feature type="domain" description="C2H2-type" evidence="7">
    <location>
        <begin position="406"/>
        <end position="434"/>
    </location>
</feature>
<keyword evidence="11" id="KW-1185">Reference proteome</keyword>
<sequence length="578" mass="67747">MFKSDKTLHAGSCRICLDSQCNNMVKLDHQNGWLALFEYCFGISLSIQDTPQNLCRQCANNVTKYSKFKDLCFKSDKLWKSISNGKHFTRKVQYDKHVKDEIFDNEQDGNEIVTANEKNCTYTKEFNSDMNNYDDTDDIASITNKIEKVNNEKLKDLSEEGVITYNVHDKDMILLAKDRYLKHNPNTNINKAFNKNISRKVKDLFICKICEKKYGSKMWYFKHLKSCKLEEVNNSTGTEIKIHEYNKILKCKKTKKRQNFLHCCGVCKFSSNNGDDITKHLEGHWINNDLQCTLCEFIGKDQAAIAAHRYNHYAAKTSSFTCHICQKKTKSQLTLQFHYRKVHLNKIGGLCSQPQCDKAYNSWKLWKRHEKLHSHPGYICDFCGQKYRYKHSIVEHLANHVNPATYVCDVCGKTFLRLRNLRVHMENVHVKLDPLKCLHCGRMFKNQHYLRIHQKLLAMEKIWKCEFCPMEYPQLNLLNSHLKSHSDERPHCCHVCGSRYKAKSQLAIHIRNHTGDRPYKCSMCGKAFKSSQLLRRHTMIHTGIMPHKCLHCEKTFLCKKRLIKHCTMRHKSLDIICK</sequence>
<feature type="domain" description="ZAD" evidence="8">
    <location>
        <begin position="11"/>
        <end position="82"/>
    </location>
</feature>
<dbReference type="FunFam" id="3.30.160.60:FF:000358">
    <property type="entry name" value="zinc finger protein 24"/>
    <property type="match status" value="1"/>
</dbReference>
<dbReference type="SMART" id="SM00868">
    <property type="entry name" value="zf-AD"/>
    <property type="match status" value="2"/>
</dbReference>
<dbReference type="SMART" id="SM00355">
    <property type="entry name" value="ZnF_C2H2"/>
    <property type="match status" value="12"/>
</dbReference>
<dbReference type="EMBL" id="CADEBC010000135">
    <property type="protein sequence ID" value="CAB3223842.1"/>
    <property type="molecule type" value="Genomic_DNA"/>
</dbReference>
<dbReference type="SUPFAM" id="SSF57716">
    <property type="entry name" value="Glucocorticoid receptor-like (DNA-binding domain)"/>
    <property type="match status" value="1"/>
</dbReference>
<keyword evidence="1 6" id="KW-0479">Metal-binding</keyword>
<feature type="domain" description="C2H2-type" evidence="7">
    <location>
        <begin position="491"/>
        <end position="518"/>
    </location>
</feature>
<dbReference type="Pfam" id="PF07776">
    <property type="entry name" value="zf-AD"/>
    <property type="match status" value="1"/>
</dbReference>
<feature type="binding site" evidence="6">
    <location>
        <position position="58"/>
    </location>
    <ligand>
        <name>Zn(2+)</name>
        <dbReference type="ChEBI" id="CHEBI:29105"/>
    </ligand>
</feature>
<comment type="caution">
    <text evidence="9">The sequence shown here is derived from an EMBL/GenBank/DDBJ whole genome shotgun (WGS) entry which is preliminary data.</text>
</comment>
<dbReference type="InterPro" id="IPR012934">
    <property type="entry name" value="Znf_AD"/>
</dbReference>
<dbReference type="GO" id="GO:0008270">
    <property type="term" value="F:zinc ion binding"/>
    <property type="evidence" value="ECO:0007669"/>
    <property type="project" value="UniProtKB-UniRule"/>
</dbReference>
<dbReference type="PANTHER" id="PTHR24379:SF121">
    <property type="entry name" value="C2H2-TYPE DOMAIN-CONTAINING PROTEIN"/>
    <property type="match status" value="1"/>
</dbReference>
<evidence type="ECO:0000259" key="8">
    <source>
        <dbReference type="PROSITE" id="PS51915"/>
    </source>
</evidence>
<feature type="domain" description="C2H2-type" evidence="7">
    <location>
        <begin position="378"/>
        <end position="405"/>
    </location>
</feature>
<evidence type="ECO:0000256" key="3">
    <source>
        <dbReference type="ARBA" id="ARBA00022771"/>
    </source>
</evidence>
<dbReference type="Gene3D" id="3.30.160.60">
    <property type="entry name" value="Classic Zinc Finger"/>
    <property type="match status" value="5"/>
</dbReference>
<protein>
    <submittedName>
        <fullName evidence="9">Uncharacterized protein</fullName>
    </submittedName>
</protein>
<name>A0A8S0YVR1_ARCPL</name>
<gene>
    <name evidence="10" type="ORF">APLA_LOCUS11949</name>
    <name evidence="9" type="ORF">APLA_LOCUS1833</name>
</gene>
<evidence type="ECO:0000256" key="4">
    <source>
        <dbReference type="ARBA" id="ARBA00022833"/>
    </source>
</evidence>
<accession>A0A8S0YVR1</accession>
<evidence type="ECO:0000313" key="9">
    <source>
        <dbReference type="EMBL" id="CAB3223842.1"/>
    </source>
</evidence>
<evidence type="ECO:0000313" key="12">
    <source>
        <dbReference type="Proteomes" id="UP000494256"/>
    </source>
</evidence>
<feature type="binding site" evidence="6">
    <location>
        <position position="55"/>
    </location>
    <ligand>
        <name>Zn(2+)</name>
        <dbReference type="ChEBI" id="CHEBI:29105"/>
    </ligand>
</feature>
<keyword evidence="3 5" id="KW-0863">Zinc-finger</keyword>
<feature type="binding site" evidence="6">
    <location>
        <position position="13"/>
    </location>
    <ligand>
        <name>Zn(2+)</name>
        <dbReference type="ChEBI" id="CHEBI:29105"/>
    </ligand>
</feature>
<dbReference type="InterPro" id="IPR013087">
    <property type="entry name" value="Znf_C2H2_type"/>
</dbReference>
<reference evidence="11 12" key="1">
    <citation type="submission" date="2020-04" db="EMBL/GenBank/DDBJ databases">
        <authorList>
            <person name="Wallbank WR R."/>
            <person name="Pardo Diaz C."/>
            <person name="Kozak K."/>
            <person name="Martin S."/>
            <person name="Jiggins C."/>
            <person name="Moest M."/>
            <person name="Warren A I."/>
            <person name="Byers J.R.P. K."/>
            <person name="Montejo-Kovacevich G."/>
            <person name="Yen C E."/>
        </authorList>
    </citation>
    <scope>NUCLEOTIDE SEQUENCE [LARGE SCALE GENOMIC DNA]</scope>
</reference>
<feature type="binding site" evidence="6">
    <location>
        <position position="16"/>
    </location>
    <ligand>
        <name>Zn(2+)</name>
        <dbReference type="ChEBI" id="CHEBI:29105"/>
    </ligand>
</feature>
<dbReference type="Proteomes" id="UP000494106">
    <property type="component" value="Unassembled WGS sequence"/>
</dbReference>
<dbReference type="Pfam" id="PF00096">
    <property type="entry name" value="zf-C2H2"/>
    <property type="match status" value="2"/>
</dbReference>
<keyword evidence="4 6" id="KW-0862">Zinc</keyword>
<dbReference type="InterPro" id="IPR036236">
    <property type="entry name" value="Znf_C2H2_sf"/>
</dbReference>
<evidence type="ECO:0000256" key="6">
    <source>
        <dbReference type="PROSITE-ProRule" id="PRU01263"/>
    </source>
</evidence>
<dbReference type="PROSITE" id="PS51915">
    <property type="entry name" value="ZAD"/>
    <property type="match status" value="1"/>
</dbReference>
<dbReference type="OrthoDB" id="8117402at2759"/>
<evidence type="ECO:0000259" key="7">
    <source>
        <dbReference type="PROSITE" id="PS50157"/>
    </source>
</evidence>
<evidence type="ECO:0000313" key="10">
    <source>
        <dbReference type="EMBL" id="CAB3247485.1"/>
    </source>
</evidence>
<dbReference type="PROSITE" id="PS50157">
    <property type="entry name" value="ZINC_FINGER_C2H2_2"/>
    <property type="match status" value="7"/>
</dbReference>
<dbReference type="PANTHER" id="PTHR24379">
    <property type="entry name" value="KRAB AND ZINC FINGER DOMAIN-CONTAINING"/>
    <property type="match status" value="1"/>
</dbReference>
<proteinExistence type="predicted"/>
<keyword evidence="2" id="KW-0677">Repeat</keyword>